<dbReference type="AlphaFoldDB" id="A0AAV8W2Z3"/>
<protein>
    <recommendedName>
        <fullName evidence="2">C2 domain-containing protein</fullName>
    </recommendedName>
</protein>
<dbReference type="PANTHER" id="PTHR46848">
    <property type="entry name" value="REGULATOR OF G-PROTEIN SIGNALING 3"/>
    <property type="match status" value="1"/>
</dbReference>
<organism evidence="3 4">
    <name type="scientific">Exocentrus adspersus</name>
    <dbReference type="NCBI Taxonomy" id="1586481"/>
    <lineage>
        <taxon>Eukaryota</taxon>
        <taxon>Metazoa</taxon>
        <taxon>Ecdysozoa</taxon>
        <taxon>Arthropoda</taxon>
        <taxon>Hexapoda</taxon>
        <taxon>Insecta</taxon>
        <taxon>Pterygota</taxon>
        <taxon>Neoptera</taxon>
        <taxon>Endopterygota</taxon>
        <taxon>Coleoptera</taxon>
        <taxon>Polyphaga</taxon>
        <taxon>Cucujiformia</taxon>
        <taxon>Chrysomeloidea</taxon>
        <taxon>Cerambycidae</taxon>
        <taxon>Lamiinae</taxon>
        <taxon>Acanthocinini</taxon>
        <taxon>Exocentrus</taxon>
    </lineage>
</organism>
<dbReference type="Pfam" id="PF00168">
    <property type="entry name" value="C2"/>
    <property type="match status" value="1"/>
</dbReference>
<gene>
    <name evidence="3" type="ORF">NQ315_005334</name>
</gene>
<dbReference type="SUPFAM" id="SSF49562">
    <property type="entry name" value="C2 domain (Calcium/lipid-binding domain, CaLB)"/>
    <property type="match status" value="1"/>
</dbReference>
<proteinExistence type="predicted"/>
<accession>A0AAV8W2Z3</accession>
<dbReference type="Gene3D" id="2.60.40.150">
    <property type="entry name" value="C2 domain"/>
    <property type="match status" value="1"/>
</dbReference>
<dbReference type="PANTHER" id="PTHR46848:SF1">
    <property type="entry name" value="REGULATOR OF G-PROTEIN SIGNALING 3"/>
    <property type="match status" value="1"/>
</dbReference>
<evidence type="ECO:0000313" key="3">
    <source>
        <dbReference type="EMBL" id="KAJ8920466.1"/>
    </source>
</evidence>
<comment type="caution">
    <text evidence="3">The sequence shown here is derived from an EMBL/GenBank/DDBJ whole genome shotgun (WGS) entry which is preliminary data.</text>
</comment>
<name>A0AAV8W2Z3_9CUCU</name>
<dbReference type="EMBL" id="JANEYG010000014">
    <property type="protein sequence ID" value="KAJ8920466.1"/>
    <property type="molecule type" value="Genomic_DNA"/>
</dbReference>
<evidence type="ECO:0000256" key="1">
    <source>
        <dbReference type="SAM" id="MobiDB-lite"/>
    </source>
</evidence>
<dbReference type="InterPro" id="IPR035892">
    <property type="entry name" value="C2_domain_sf"/>
</dbReference>
<feature type="compositionally biased region" description="Polar residues" evidence="1">
    <location>
        <begin position="65"/>
        <end position="81"/>
    </location>
</feature>
<evidence type="ECO:0000259" key="2">
    <source>
        <dbReference type="PROSITE" id="PS50004"/>
    </source>
</evidence>
<dbReference type="InterPro" id="IPR000008">
    <property type="entry name" value="C2_dom"/>
</dbReference>
<dbReference type="PROSITE" id="PS50004">
    <property type="entry name" value="C2"/>
    <property type="match status" value="1"/>
</dbReference>
<keyword evidence="4" id="KW-1185">Reference proteome</keyword>
<feature type="domain" description="C2" evidence="2">
    <location>
        <begin position="242"/>
        <end position="346"/>
    </location>
</feature>
<dbReference type="GO" id="GO:0005886">
    <property type="term" value="C:plasma membrane"/>
    <property type="evidence" value="ECO:0007669"/>
    <property type="project" value="TreeGrafter"/>
</dbReference>
<sequence>MSLDKIVDAILDTSDESIRPTVRRALNTSLIVNIDSEEQESSRVLNEAIALNVEQEQRVFGAGNVSENSSDSGFRSSTTENPHQLDNNFICKCNNNNKSTDSIVAIDQTIIPIDETYNERCIDEDRSSRKRPSSTTIGCESDPKRALLDKSFEVASSFTLKRQRCIRRRRTDERKTRCYSAGKNSVFCEIENSSYSSSKIMDFESTPLRNCYLENKGIAGDTSLTETPIEESRGDTKVSSIRFAKGKGSVDLKIHAEEDTIFVNIIRCKDLYRPNGEKVNAYVKVALSDRLSDSCRKRNSVVLQRTAVQGDSRKPHFNHTFRLPIVQGDSQKRIHVEVWHRDRMTR</sequence>
<reference evidence="3 4" key="1">
    <citation type="journal article" date="2023" name="Insect Mol. Biol.">
        <title>Genome sequencing provides insights into the evolution of gene families encoding plant cell wall-degrading enzymes in longhorned beetles.</title>
        <authorList>
            <person name="Shin N.R."/>
            <person name="Okamura Y."/>
            <person name="Kirsch R."/>
            <person name="Pauchet Y."/>
        </authorList>
    </citation>
    <scope>NUCLEOTIDE SEQUENCE [LARGE SCALE GENOMIC DNA]</scope>
    <source>
        <strain evidence="3">EAD_L_NR</strain>
    </source>
</reference>
<dbReference type="GO" id="GO:0005634">
    <property type="term" value="C:nucleus"/>
    <property type="evidence" value="ECO:0007669"/>
    <property type="project" value="TreeGrafter"/>
</dbReference>
<evidence type="ECO:0000313" key="4">
    <source>
        <dbReference type="Proteomes" id="UP001159042"/>
    </source>
</evidence>
<feature type="region of interest" description="Disordered" evidence="1">
    <location>
        <begin position="61"/>
        <end position="81"/>
    </location>
</feature>
<dbReference type="Proteomes" id="UP001159042">
    <property type="component" value="Unassembled WGS sequence"/>
</dbReference>